<keyword evidence="9" id="KW-1185">Reference proteome</keyword>
<evidence type="ECO:0000256" key="4">
    <source>
        <dbReference type="ARBA" id="ARBA00022753"/>
    </source>
</evidence>
<dbReference type="Gene3D" id="1.20.140.50">
    <property type="entry name" value="alix/aip1 like domains"/>
    <property type="match status" value="1"/>
</dbReference>
<dbReference type="InterPro" id="IPR004328">
    <property type="entry name" value="BRO1_dom"/>
</dbReference>
<feature type="compositionally biased region" description="Low complexity" evidence="5">
    <location>
        <begin position="790"/>
        <end position="802"/>
    </location>
</feature>
<protein>
    <submittedName>
        <fullName evidence="8">Tyrosine-protein phosphatase non-receptor type 23</fullName>
    </submittedName>
</protein>
<sequence>MELNIEQSIHSRLKLMEIRPRSFPDDYQPLYRVPFAAIRARTCKNSNRTTANMKSLMSSSFQADIDEHIENMLISDTCDAGTSVSDKLLIFEFFENFFFFLIFNQASEMIVVQSTLREIRQNAAYYIRLMFLKDKLNSISEKERQNLLFSWIDSFRNGPSPAINQIDFEMASVLHNVASSYSFLAARLNRATSMDMQLAATFFQFASGILEQLRGKHSEMARYNNDFSAPVISFRYKFMLAQAQECMVERSMLDGIDEKYISEFVMQVIQDYNACDTSLDAMQTVEAVPANEVTILRQLIDLKRTYFTALLHLSLSNVAFKEGRRDEVIARLRLAKEGLSGIESKFAQLPEQFLLITDRLLRVVDRKLSSTRYYGISEKEIARVELNPCMAVLAVGPMSLFEQQQTTEINTNNSTMYVQRVASVFRNIRALALQPYIMHHDELNRQFKSLLRSTQLEQVYMYVDRKVPDDIAYWSNLLKANPQFVERLDGILNHLHSVRLSARTKLIDVVKRLKDFRGNIKKHQRKSNFKVVINYFNGTEKMVAKCQDVFRQAEETGDQLSNAHKSVMLVLETLQKSMDCVAETIFADLYDPCSTEVGREMNELRTTAFSIFFKRMSVMRGVRKAMATEDPVQKLNMLDEIEFHGRFFDKELAKYNGVCQFLKSSFATHEKIFKQITSLERNFKPIKEHALRCNESITRRFKSMVECCKSIKTMESKVDEGERFYARLHFLLNESLRRIEQLEIGATCGYKNIKADDTPCCINITDCLRSDMPLLVDDDGRGFGTMTNTETEFGTTGDGESTASEHESITGRWTSDVEMKNTRRGSLSLKSLQQQRRAGEKVCSFEVLKQKLCCKGVERTATLKPKLDLDKLKIYLENLKELVGSLETVTSNGMTKLDLEWQEVQRKCNEEAQKHVISEAKKFTSMNRNSTMLPYDDSRILVVTPKQDYVNASLIGKLCEYGPVFYIAQIPTKPAVSSFWCMLFENKIELLCMIFDSRDCNAKNFMPRENAKLKTAQFSISISSKENFGAWTESTIVMEELRDPNHSYSFKCLHFDGWQDKSELTDVDGFVKFVLQVRRYFLLQKQNRSSVVAVSLYGSSRSGIFSICLSACCEIMAGKPLPPIDEMPERLCMWRNNCITSKQDLYTCYMVVLTLLKNICESREPTDDACCCCFKENGDFDEEETEQNENEQEETEDNNSDVSSIEYNSDDDKEFNEELRQLEEKMSKYTLTDPLDLQLGGPSCSGVGNGQQAASENEQHRCCYNVNRMKNQTKQSMTHLLHLVNAESLAIFAMPCKACRAKCACHSDSSDETLTEE</sequence>
<dbReference type="PROSITE" id="PS50055">
    <property type="entry name" value="TYR_PHOSPHATASE_PTP"/>
    <property type="match status" value="1"/>
</dbReference>
<dbReference type="OrthoDB" id="10266451at2759"/>
<dbReference type="SUPFAM" id="SSF52799">
    <property type="entry name" value="(Phosphotyrosine protein) phosphatases II"/>
    <property type="match status" value="1"/>
</dbReference>
<evidence type="ECO:0000259" key="7">
    <source>
        <dbReference type="PROSITE" id="PS51180"/>
    </source>
</evidence>
<dbReference type="PANTHER" id="PTHR23030:SF30">
    <property type="entry name" value="TYROSINE-PROTEIN PHOSPHATASE NON-RECEPTOR TYPE 23"/>
    <property type="match status" value="1"/>
</dbReference>
<dbReference type="GO" id="GO:0004725">
    <property type="term" value="F:protein tyrosine phosphatase activity"/>
    <property type="evidence" value="ECO:0007669"/>
    <property type="project" value="InterPro"/>
</dbReference>
<dbReference type="SMART" id="SM00404">
    <property type="entry name" value="PTPc_motif"/>
    <property type="match status" value="1"/>
</dbReference>
<evidence type="ECO:0000256" key="2">
    <source>
        <dbReference type="ARBA" id="ARBA00004496"/>
    </source>
</evidence>
<accession>A0A0V1B5F1</accession>
<dbReference type="InterPro" id="IPR038499">
    <property type="entry name" value="BRO1_sf"/>
</dbReference>
<evidence type="ECO:0000256" key="3">
    <source>
        <dbReference type="ARBA" id="ARBA00022490"/>
    </source>
</evidence>
<dbReference type="Pfam" id="PF03097">
    <property type="entry name" value="BRO1"/>
    <property type="match status" value="1"/>
</dbReference>
<proteinExistence type="predicted"/>
<dbReference type="InParanoid" id="A0A0V1B5F1"/>
<feature type="domain" description="BRO1" evidence="7">
    <location>
        <begin position="29"/>
        <end position="686"/>
    </location>
</feature>
<feature type="region of interest" description="Disordered" evidence="5">
    <location>
        <begin position="790"/>
        <end position="810"/>
    </location>
</feature>
<dbReference type="Gene3D" id="1.20.120.560">
    <property type="entry name" value="alix/aip1 in complex with the ypdl late domain"/>
    <property type="match status" value="1"/>
</dbReference>
<dbReference type="Proteomes" id="UP000054776">
    <property type="component" value="Unassembled WGS sequence"/>
</dbReference>
<dbReference type="Pfam" id="PF00102">
    <property type="entry name" value="Y_phosphatase"/>
    <property type="match status" value="1"/>
</dbReference>
<name>A0A0V1B5F1_TRISP</name>
<dbReference type="GO" id="GO:0043328">
    <property type="term" value="P:protein transport to vacuole involved in ubiquitin-dependent protein catabolic process via the multivesicular body sorting pathway"/>
    <property type="evidence" value="ECO:0007669"/>
    <property type="project" value="TreeGrafter"/>
</dbReference>
<evidence type="ECO:0000259" key="6">
    <source>
        <dbReference type="PROSITE" id="PS50055"/>
    </source>
</evidence>
<comment type="subcellular location">
    <subcellularLocation>
        <location evidence="2">Cytoplasm</location>
    </subcellularLocation>
    <subcellularLocation>
        <location evidence="1">Endosome</location>
    </subcellularLocation>
</comment>
<organism evidence="8 9">
    <name type="scientific">Trichinella spiralis</name>
    <name type="common">Trichina worm</name>
    <dbReference type="NCBI Taxonomy" id="6334"/>
    <lineage>
        <taxon>Eukaryota</taxon>
        <taxon>Metazoa</taxon>
        <taxon>Ecdysozoa</taxon>
        <taxon>Nematoda</taxon>
        <taxon>Enoplea</taxon>
        <taxon>Dorylaimia</taxon>
        <taxon>Trichinellida</taxon>
        <taxon>Trichinellidae</taxon>
        <taxon>Trichinella</taxon>
    </lineage>
</organism>
<dbReference type="InterPro" id="IPR000242">
    <property type="entry name" value="PTP_cat"/>
</dbReference>
<dbReference type="EMBL" id="JYDH01000101">
    <property type="protein sequence ID" value="KRY32277.1"/>
    <property type="molecule type" value="Genomic_DNA"/>
</dbReference>
<evidence type="ECO:0000256" key="5">
    <source>
        <dbReference type="SAM" id="MobiDB-lite"/>
    </source>
</evidence>
<dbReference type="Gene3D" id="3.90.190.10">
    <property type="entry name" value="Protein tyrosine phosphatase superfamily"/>
    <property type="match status" value="1"/>
</dbReference>
<evidence type="ECO:0000256" key="1">
    <source>
        <dbReference type="ARBA" id="ARBA00004177"/>
    </source>
</evidence>
<feature type="region of interest" description="Disordered" evidence="5">
    <location>
        <begin position="1183"/>
        <end position="1213"/>
    </location>
</feature>
<comment type="caution">
    <text evidence="8">The sequence shown here is derived from an EMBL/GenBank/DDBJ whole genome shotgun (WGS) entry which is preliminary data.</text>
</comment>
<feature type="compositionally biased region" description="Acidic residues" evidence="5">
    <location>
        <begin position="1183"/>
        <end position="1199"/>
    </location>
</feature>
<evidence type="ECO:0000313" key="8">
    <source>
        <dbReference type="EMBL" id="KRY32277.1"/>
    </source>
</evidence>
<dbReference type="InterPro" id="IPR003595">
    <property type="entry name" value="Tyr_Pase_cat"/>
</dbReference>
<keyword evidence="4" id="KW-0967">Endosome</keyword>
<keyword evidence="3" id="KW-0963">Cytoplasm</keyword>
<dbReference type="SMART" id="SM00194">
    <property type="entry name" value="PTPc"/>
    <property type="match status" value="1"/>
</dbReference>
<gene>
    <name evidence="8" type="primary">PTPN23</name>
    <name evidence="8" type="ORF">T01_14918</name>
</gene>
<keyword evidence="8" id="KW-0675">Receptor</keyword>
<dbReference type="STRING" id="6334.A0A0V1B5F1"/>
<dbReference type="PANTHER" id="PTHR23030">
    <property type="entry name" value="PCD6 INTERACTING PROTEIN-RELATED"/>
    <property type="match status" value="1"/>
</dbReference>
<feature type="domain" description="Tyrosine-protein phosphatase" evidence="6">
    <location>
        <begin position="897"/>
        <end position="1155"/>
    </location>
</feature>
<dbReference type="Gene3D" id="1.25.40.280">
    <property type="entry name" value="alix/aip1 like domains"/>
    <property type="match status" value="1"/>
</dbReference>
<dbReference type="SMART" id="SM01041">
    <property type="entry name" value="BRO1"/>
    <property type="match status" value="1"/>
</dbReference>
<dbReference type="PROSITE" id="PS51180">
    <property type="entry name" value="BRO1"/>
    <property type="match status" value="1"/>
</dbReference>
<evidence type="ECO:0000313" key="9">
    <source>
        <dbReference type="Proteomes" id="UP000054776"/>
    </source>
</evidence>
<dbReference type="Pfam" id="PF13949">
    <property type="entry name" value="ALIX_LYPXL_bnd"/>
    <property type="match status" value="1"/>
</dbReference>
<reference evidence="8 9" key="1">
    <citation type="submission" date="2015-01" db="EMBL/GenBank/DDBJ databases">
        <title>Evolution of Trichinella species and genotypes.</title>
        <authorList>
            <person name="Korhonen P.K."/>
            <person name="Edoardo P."/>
            <person name="Giuseppe L.R."/>
            <person name="Gasser R.B."/>
        </authorList>
    </citation>
    <scope>NUCLEOTIDE SEQUENCE [LARGE SCALE GENOMIC DNA]</scope>
    <source>
        <strain evidence="8">ISS3</strain>
    </source>
</reference>
<dbReference type="InterPro" id="IPR029021">
    <property type="entry name" value="Prot-tyrosine_phosphatase-like"/>
</dbReference>
<dbReference type="GO" id="GO:0005768">
    <property type="term" value="C:endosome"/>
    <property type="evidence" value="ECO:0007669"/>
    <property type="project" value="UniProtKB-SubCell"/>
</dbReference>
<dbReference type="InterPro" id="IPR025304">
    <property type="entry name" value="ALIX_V_dom"/>
</dbReference>